<proteinExistence type="predicted"/>
<accession>A0ABR2VT58</accession>
<sequence>MNWVEIEQEISKWKCAPDFTNKSLSEYQKKRSLVSSAFKDLDKYYAEQKRIESHVKNTNDPLKTAASLCRVQSLIIHPEICRLVISCLVSKYNCEERSTSADADLNLSSNSWCMDKIRDLLKPHNSSIAESLPIAQDCELSSFEIDELFVCESINTLISFIDDTLKIFPQFPSELLSVLCIDCIRLCTSSHSVRLVEKVLNLCIGIPRSDVKETDSPSIVPDEDLMEALIHEIVIVNQFVYDGLDLSTRKSLCLFSSLVLEHEIMSVLDAILFGRYLNPCDKRDIIKNSLIYKVILDNPGMGTKAFEFLVKLVQETSDWRVVRAFVGWNQCLFEDSLTDQLPRYYPEYLAQLVGILCRPPRDPRCYEHFLNLRDQILSIEMPESPISQAHCVWLLSLTPLCWREKPYSWIMNIEQYPSLCMLEGPLTFCSWLGHPSDQPMDDLKNLTTHNFAEFIRSHLPLDKFSIDGLVVNLERSLNTNGRNFVTIEQILKIASDTNRLDIMTKLFDTYGIHPKRKAICDMSTCSIILDFWYEARSDLTVHTEHPIMTELIEVYNSVLC</sequence>
<reference evidence="1 2" key="1">
    <citation type="submission" date="2023-04" db="EMBL/GenBank/DDBJ databases">
        <title>Genome of Basidiobolus ranarum AG-B5.</title>
        <authorList>
            <person name="Stajich J.E."/>
            <person name="Carter-House D."/>
            <person name="Gryganskyi A."/>
        </authorList>
    </citation>
    <scope>NUCLEOTIDE SEQUENCE [LARGE SCALE GENOMIC DNA]</scope>
    <source>
        <strain evidence="1 2">AG-B5</strain>
    </source>
</reference>
<dbReference type="EMBL" id="JASJQH010007861">
    <property type="protein sequence ID" value="KAK9700930.1"/>
    <property type="molecule type" value="Genomic_DNA"/>
</dbReference>
<evidence type="ECO:0000313" key="2">
    <source>
        <dbReference type="Proteomes" id="UP001479436"/>
    </source>
</evidence>
<dbReference type="Proteomes" id="UP001479436">
    <property type="component" value="Unassembled WGS sequence"/>
</dbReference>
<organism evidence="1 2">
    <name type="scientific">Basidiobolus ranarum</name>
    <dbReference type="NCBI Taxonomy" id="34480"/>
    <lineage>
        <taxon>Eukaryota</taxon>
        <taxon>Fungi</taxon>
        <taxon>Fungi incertae sedis</taxon>
        <taxon>Zoopagomycota</taxon>
        <taxon>Entomophthoromycotina</taxon>
        <taxon>Basidiobolomycetes</taxon>
        <taxon>Basidiobolales</taxon>
        <taxon>Basidiobolaceae</taxon>
        <taxon>Basidiobolus</taxon>
    </lineage>
</organism>
<protein>
    <submittedName>
        <fullName evidence="1">Uncharacterized protein</fullName>
    </submittedName>
</protein>
<gene>
    <name evidence="1" type="ORF">K7432_011967</name>
</gene>
<keyword evidence="2" id="KW-1185">Reference proteome</keyword>
<name>A0ABR2VT58_9FUNG</name>
<comment type="caution">
    <text evidence="1">The sequence shown here is derived from an EMBL/GenBank/DDBJ whole genome shotgun (WGS) entry which is preliminary data.</text>
</comment>
<evidence type="ECO:0000313" key="1">
    <source>
        <dbReference type="EMBL" id="KAK9700930.1"/>
    </source>
</evidence>